<dbReference type="InterPro" id="IPR027640">
    <property type="entry name" value="Kinesin-like_fam"/>
</dbReference>
<feature type="coiled-coil region" evidence="8">
    <location>
        <begin position="1541"/>
        <end position="1659"/>
    </location>
</feature>
<dbReference type="GO" id="GO:0003777">
    <property type="term" value="F:microtubule motor activity"/>
    <property type="evidence" value="ECO:0007669"/>
    <property type="project" value="InterPro"/>
</dbReference>
<dbReference type="Proteomes" id="UP001652661">
    <property type="component" value="Chromosome 2L"/>
</dbReference>
<feature type="coiled-coil region" evidence="8">
    <location>
        <begin position="824"/>
        <end position="865"/>
    </location>
</feature>
<evidence type="ECO:0000256" key="5">
    <source>
        <dbReference type="ARBA" id="ARBA00023175"/>
    </source>
</evidence>
<dbReference type="GO" id="GO:0008017">
    <property type="term" value="F:microtubule binding"/>
    <property type="evidence" value="ECO:0007669"/>
    <property type="project" value="InterPro"/>
</dbReference>
<dbReference type="Gene3D" id="3.40.850.10">
    <property type="entry name" value="Kinesin motor domain"/>
    <property type="match status" value="1"/>
</dbReference>
<dbReference type="RefSeq" id="XP_017032734.1">
    <property type="nucleotide sequence ID" value="XM_017177245.3"/>
</dbReference>
<feature type="coiled-coil region" evidence="8">
    <location>
        <begin position="535"/>
        <end position="660"/>
    </location>
</feature>
<dbReference type="SMART" id="SM00129">
    <property type="entry name" value="KISc"/>
    <property type="match status" value="1"/>
</dbReference>
<dbReference type="Gene3D" id="1.10.287.1490">
    <property type="match status" value="1"/>
</dbReference>
<evidence type="ECO:0000313" key="12">
    <source>
        <dbReference type="RefSeq" id="XP_017032734.1"/>
    </source>
</evidence>
<feature type="coiled-coil region" evidence="8">
    <location>
        <begin position="337"/>
        <end position="377"/>
    </location>
</feature>
<keyword evidence="5 7" id="KW-0505">Motor protein</keyword>
<dbReference type="OrthoDB" id="21525at2759"/>
<protein>
    <submittedName>
        <fullName evidence="12">Centromere-associated protein E isoform X1</fullName>
    </submittedName>
</protein>
<gene>
    <name evidence="12" type="primary">cmet</name>
</gene>
<dbReference type="PRINTS" id="PR00380">
    <property type="entry name" value="KINESINHEAVY"/>
</dbReference>
<feature type="region of interest" description="Disordered" evidence="9">
    <location>
        <begin position="1998"/>
        <end position="2038"/>
    </location>
</feature>
<evidence type="ECO:0000256" key="7">
    <source>
        <dbReference type="PROSITE-ProRule" id="PRU00283"/>
    </source>
</evidence>
<evidence type="ECO:0000256" key="9">
    <source>
        <dbReference type="SAM" id="MobiDB-lite"/>
    </source>
</evidence>
<feature type="binding site" evidence="7">
    <location>
        <begin position="83"/>
        <end position="90"/>
    </location>
    <ligand>
        <name>ATP</name>
        <dbReference type="ChEBI" id="CHEBI:30616"/>
    </ligand>
</feature>
<dbReference type="Pfam" id="PF00225">
    <property type="entry name" value="Kinesin"/>
    <property type="match status" value="1"/>
</dbReference>
<evidence type="ECO:0000313" key="11">
    <source>
        <dbReference type="Proteomes" id="UP001652661"/>
    </source>
</evidence>
<dbReference type="GO" id="GO:0007018">
    <property type="term" value="P:microtubule-based movement"/>
    <property type="evidence" value="ECO:0007669"/>
    <property type="project" value="InterPro"/>
</dbReference>
<dbReference type="PROSITE" id="PS50067">
    <property type="entry name" value="KINESIN_MOTOR_2"/>
    <property type="match status" value="1"/>
</dbReference>
<keyword evidence="2 7" id="KW-0547">Nucleotide-binding</keyword>
<dbReference type="PANTHER" id="PTHR47968:SF75">
    <property type="entry name" value="CENTROMERE-ASSOCIATED PROTEIN E"/>
    <property type="match status" value="1"/>
</dbReference>
<dbReference type="SUPFAM" id="SSF52540">
    <property type="entry name" value="P-loop containing nucleoside triphosphate hydrolases"/>
    <property type="match status" value="1"/>
</dbReference>
<feature type="coiled-coil region" evidence="8">
    <location>
        <begin position="2221"/>
        <end position="2248"/>
    </location>
</feature>
<comment type="similarity">
    <text evidence="7">Belongs to the TRAFAC class myosin-kinesin ATPase superfamily. Kinesin family.</text>
</comment>
<keyword evidence="3 7" id="KW-0067">ATP-binding</keyword>
<proteinExistence type="inferred from homology"/>
<dbReference type="InterPro" id="IPR019821">
    <property type="entry name" value="Kinesin_motor_CS"/>
</dbReference>
<name>A0A6P4JCG0_DROKI</name>
<feature type="coiled-coil region" evidence="8">
    <location>
        <begin position="1110"/>
        <end position="1243"/>
    </location>
</feature>
<keyword evidence="4 8" id="KW-0175">Coiled coil</keyword>
<keyword evidence="6" id="KW-0963">Cytoplasm</keyword>
<feature type="coiled-coil region" evidence="8">
    <location>
        <begin position="1274"/>
        <end position="1501"/>
    </location>
</feature>
<feature type="region of interest" description="Disordered" evidence="9">
    <location>
        <begin position="2145"/>
        <end position="2171"/>
    </location>
</feature>
<evidence type="ECO:0000256" key="3">
    <source>
        <dbReference type="ARBA" id="ARBA00022840"/>
    </source>
</evidence>
<evidence type="ECO:0000256" key="8">
    <source>
        <dbReference type="SAM" id="Coils"/>
    </source>
</evidence>
<evidence type="ECO:0000256" key="4">
    <source>
        <dbReference type="ARBA" id="ARBA00023054"/>
    </source>
</evidence>
<feature type="compositionally biased region" description="Polar residues" evidence="9">
    <location>
        <begin position="1998"/>
        <end position="2010"/>
    </location>
</feature>
<feature type="domain" description="Kinesin motor" evidence="10">
    <location>
        <begin position="8"/>
        <end position="321"/>
    </location>
</feature>
<dbReference type="PROSITE" id="PS00411">
    <property type="entry name" value="KINESIN_MOTOR_1"/>
    <property type="match status" value="1"/>
</dbReference>
<evidence type="ECO:0000259" key="10">
    <source>
        <dbReference type="PROSITE" id="PS50067"/>
    </source>
</evidence>
<dbReference type="PANTHER" id="PTHR47968">
    <property type="entry name" value="CENTROMERE PROTEIN E"/>
    <property type="match status" value="1"/>
</dbReference>
<evidence type="ECO:0000256" key="6">
    <source>
        <dbReference type="ARBA" id="ARBA00023212"/>
    </source>
</evidence>
<feature type="coiled-coil region" evidence="8">
    <location>
        <begin position="694"/>
        <end position="791"/>
    </location>
</feature>
<keyword evidence="11" id="KW-1185">Reference proteome</keyword>
<dbReference type="InterPro" id="IPR001752">
    <property type="entry name" value="Kinesin_motor_dom"/>
</dbReference>
<evidence type="ECO:0000256" key="2">
    <source>
        <dbReference type="ARBA" id="ARBA00022741"/>
    </source>
</evidence>
<reference evidence="11" key="1">
    <citation type="submission" date="2025-05" db="UniProtKB">
        <authorList>
            <consortium name="RefSeq"/>
        </authorList>
    </citation>
    <scope>NUCLEOTIDE SEQUENCE [LARGE SCALE GENOMIC DNA]</scope>
    <source>
        <strain evidence="11">14028-0561.14</strain>
    </source>
</reference>
<feature type="coiled-coil region" evidence="8">
    <location>
        <begin position="1716"/>
        <end position="1975"/>
    </location>
</feature>
<evidence type="ECO:0000256" key="1">
    <source>
        <dbReference type="ARBA" id="ARBA00004245"/>
    </source>
</evidence>
<dbReference type="GO" id="GO:0000278">
    <property type="term" value="P:mitotic cell cycle"/>
    <property type="evidence" value="ECO:0007669"/>
    <property type="project" value="TreeGrafter"/>
</dbReference>
<reference evidence="12" key="2">
    <citation type="submission" date="2025-08" db="UniProtKB">
        <authorList>
            <consortium name="RefSeq"/>
        </authorList>
    </citation>
    <scope>IDENTIFICATION</scope>
    <source>
        <strain evidence="12">14028-0561.14</strain>
        <tissue evidence="12">Whole fly</tissue>
    </source>
</reference>
<keyword evidence="6" id="KW-0206">Cytoskeleton</keyword>
<dbReference type="InterPro" id="IPR036961">
    <property type="entry name" value="Kinesin_motor_dom_sf"/>
</dbReference>
<sequence length="2275" mass="259542">MSAKGANSIQVCIKLRPCEPGNASLWQVKEGRSIQLAESHAEPSVFDYVFDEGAGNQEVFDRMAQHIVRACMQGFNGTIFAYGQTSSGKTYTMMGDCQNPGVMVLAAKEIFQHIANDTERDFLLRVGYIEIYNEKIYDLLNKKNQDLKIHEAGNGIVNVNCEELIITSEDDLLRLLSSGNKERTVGETNMNERSSRSHAIFRIIIESRKSDRTDDEAVIQSVLNLVDLAGSERAGQTGATGARLKEGAHINKSLMFLSNVIKNLSENVDNKFISFRDSKLTRILQASLGGNAFTSIICTIKPSIMEESQSTLSFAMRAKKIRIKPQLNEMVSDATMMKRLEREIKTLKSQLAEEKRKKESQLMVQDLERRLKTDELKIISSTSLNDQRQQKRRRTWCPAPTGPDASLTSLTGILNDSRLMRPSNLSNLPKPTFFATSNAAYRGKTAPKTINILSSLDITTDEETNEEFVPAECVKFDTPPQLWAQKAMLKSRKVPNLSLTPVPNPMEPETVEKIKKEIDELQTFTSLDKHFNVEWATAQENLEKVTAQRDQLEKDCLTKDERCKAMQDEVTRLTVATEAANSKIVEYEKELKALKQTVAKLDLENREAVSLEFQFEAYKKKASLREKDLLSALSEKELAVENLQRSLDELSRDMVHNSKEALMRSMYPNLADIEEATLNESDVNEDSKKVDCECDRLRSEIVATQAKLEKMQADFDLAISEASHKKEDCQRLSEQISKAQDDFTLLQGRYEAQQEVIQAMQADFQAIQHKYHKLQEEYETLGRTSQASEDQCQQLHADNSSLRLEVGALKKELVDGGQELKTHTDELKAKLAEMTSNFNALQEEYDSLSNQLMESVQENDALREELKQRPLPSYDMESMRSSGVDSMKSSGVETELGEPEQEAISHNYIGEKFAKLSESIHQIELKSHLGFSRLFRVSKPEKELENNVKALKLCLESAKYIESETAADGIPLKGVVKQQMFQLVALSQEQLEAGEEQRLLNIIAQLEQEVRDKNELMEATEATINEMREQMTNLESELLEKSVIVNKVEDYQRQIETLEKQNAEMTMVYEELQDKVQRNSSMSESTLHLLPVDETISAPHESCASEMTPLSELQTKVVELQAEMENLVRQMQLKDTNIADLKAEIEEIRERCLSSEVKLVEVENDAREKQQLLDRQARKLSDDALLIDQLQEKNAKLQERIIKEELQAKQDHTIPSSEYEQQIKELRESLSRVQDELIKMEKLKTDEINALQLEYMMKMERSEDENRAKFRGYTQELGESRDRHENDMAKLREQILQAEEELSRLKNSCQAELEERVTLQEKLSQMEEEKRKVTVQYEEKLEASRKNLQEKIAEAESKAALLQAELKVTTDTLNEKLAEVEAKQAYINDITFQRHSKEATIAEQKSALDKLRMENQKLLEQLQMLPNDHEQHSEQLASTNIKIKELTAKCDQHVLDLNNLKQEKVDLQAEINEHLSTKNSLQKLQMEMEAQSQKQLKAESDFKEQSTAFATKISELEEALQSSQLKAVCHDDLVSKHNELITSSNGKIQELQEKYEQQLRDLDTLRQEKSILLAKIDEADAQHSSTLKQLHELEMHKEERSQKWSTEKIDLEEKLETMKAKISDLETELQSARLKAASLEELNSQHQDLKLSLSEATGVSSTLQEKVDSLQSQLLASEKDISSRDLEKERLLSELKHALEARDTVSADQLALTTQLKAMEEKMASQEGDLRKELADLNSSMNELQFKLKSLEEQKIALESDNDELKVKLRNAHNLQDQLEEEQKLCASLRTQFAELEETKTRLEEELRIKEAETKAKFVVMSQEVELGRHSIEQLTKECDKLRSDLETKTNSFHKENERLNSTLSSLSKDKQLLEERISSLSLNDSRNAELIAKLRAKEDEAESLREASISQKQAADAANLRCRQFMEQKAELTQEIEKLRTTLKSKEASVLIERESMNATISSLLEDKRNLEEKQCTLNDIIVKLEAELSTLQALRSNSSFESNTSTGSAPRKSLDRNPPASFSKKSAGYESEMRKTRRLSAYDEHRRQSYWNDVRDCGTMTDPVDNNCNCTELDSKLQACQQELFIRESQVTALSLELKHHPLKDENAQLKNRVLEEQEKARSEQKRLKMKIQDLNAKVNDLSNAVKSPPTPVPEPKPSSVLPSASAHTQTECQLEKKYQDALVLLRSRYHLIKDLEEKLKQNENTDTSNVSSLTSGQINSLKKQCETLKKELASVREKYDTAKRVLMMRKDEMVQMRLQLNAFESAAAAAPK</sequence>
<dbReference type="GO" id="GO:0005874">
    <property type="term" value="C:microtubule"/>
    <property type="evidence" value="ECO:0007669"/>
    <property type="project" value="TreeGrafter"/>
</dbReference>
<accession>A0A6P4JCG0</accession>
<dbReference type="GO" id="GO:0005524">
    <property type="term" value="F:ATP binding"/>
    <property type="evidence" value="ECO:0007669"/>
    <property type="project" value="UniProtKB-UniRule"/>
</dbReference>
<dbReference type="FunFam" id="3.40.850.10:FF:000093">
    <property type="entry name" value="CENP-meta, isoform C"/>
    <property type="match status" value="1"/>
</dbReference>
<dbReference type="InterPro" id="IPR027417">
    <property type="entry name" value="P-loop_NTPase"/>
</dbReference>
<comment type="subcellular location">
    <subcellularLocation>
        <location evidence="1">Cytoplasm</location>
        <location evidence="1">Cytoskeleton</location>
    </subcellularLocation>
</comment>
<organism evidence="11 12">
    <name type="scientific">Drosophila kikkawai</name>
    <name type="common">Fruit fly</name>
    <dbReference type="NCBI Taxonomy" id="30033"/>
    <lineage>
        <taxon>Eukaryota</taxon>
        <taxon>Metazoa</taxon>
        <taxon>Ecdysozoa</taxon>
        <taxon>Arthropoda</taxon>
        <taxon>Hexapoda</taxon>
        <taxon>Insecta</taxon>
        <taxon>Pterygota</taxon>
        <taxon>Neoptera</taxon>
        <taxon>Endopterygota</taxon>
        <taxon>Diptera</taxon>
        <taxon>Brachycera</taxon>
        <taxon>Muscomorpha</taxon>
        <taxon>Ephydroidea</taxon>
        <taxon>Drosophilidae</taxon>
        <taxon>Drosophila</taxon>
        <taxon>Sophophora</taxon>
    </lineage>
</organism>
<feature type="coiled-coil region" evidence="8">
    <location>
        <begin position="996"/>
        <end position="1075"/>
    </location>
</feature>